<dbReference type="InterPro" id="IPR023343">
    <property type="entry name" value="Penicillin_amidase_dom1"/>
</dbReference>
<dbReference type="InterPro" id="IPR043147">
    <property type="entry name" value="Penicillin_amidase_A-knob"/>
</dbReference>
<dbReference type="EMBL" id="SNRY01000133">
    <property type="protein sequence ID" value="KAA6346369.1"/>
    <property type="molecule type" value="Genomic_DNA"/>
</dbReference>
<gene>
    <name evidence="4" type="ORF">EZS27_006111</name>
    <name evidence="5" type="ORF">EZS27_006134</name>
</gene>
<comment type="caution">
    <text evidence="5">The sequence shown here is derived from an EMBL/GenBank/DDBJ whole genome shotgun (WGS) entry which is preliminary data.</text>
</comment>
<evidence type="ECO:0000313" key="4">
    <source>
        <dbReference type="EMBL" id="KAA6346346.1"/>
    </source>
</evidence>
<accession>A0A5J4SJR0</accession>
<dbReference type="PANTHER" id="PTHR34218:SF4">
    <property type="entry name" value="ACYL-HOMOSERINE LACTONE ACYLASE QUIP"/>
    <property type="match status" value="1"/>
</dbReference>
<dbReference type="InterPro" id="IPR029055">
    <property type="entry name" value="Ntn_hydrolases_N"/>
</dbReference>
<evidence type="ECO:0000256" key="3">
    <source>
        <dbReference type="ARBA" id="ARBA00023145"/>
    </source>
</evidence>
<dbReference type="AlphaFoldDB" id="A0A5J4SJR0"/>
<dbReference type="Gene3D" id="1.10.439.10">
    <property type="entry name" value="Penicillin Amidohydrolase, domain 1"/>
    <property type="match status" value="1"/>
</dbReference>
<dbReference type="PANTHER" id="PTHR34218">
    <property type="entry name" value="PEPTIDASE S45 PENICILLIN AMIDASE"/>
    <property type="match status" value="1"/>
</dbReference>
<dbReference type="PIRSF" id="PIRSF001227">
    <property type="entry name" value="Pen_acylase"/>
    <property type="match status" value="1"/>
</dbReference>
<dbReference type="Gene3D" id="3.60.20.10">
    <property type="entry name" value="Glutamine Phosphoribosylpyrophosphate, subunit 1, domain 1"/>
    <property type="match status" value="1"/>
</dbReference>
<organism evidence="5">
    <name type="scientific">termite gut metagenome</name>
    <dbReference type="NCBI Taxonomy" id="433724"/>
    <lineage>
        <taxon>unclassified sequences</taxon>
        <taxon>metagenomes</taxon>
        <taxon>organismal metagenomes</taxon>
    </lineage>
</organism>
<dbReference type="EC" id="3.5.1.97" evidence="5"/>
<sequence>MNLLATDEITIDRIQGGIPLIKVSNQKDKYFGLGYCHGIDRGMQLMVMKILGSGTASKNMDASDEMLEIDKFFRRMNWNNNTGDEIHKLNDEQKEYLQSYCDGINRAFEKNKPWELKLLLGFKKFHWSLDDCILLARMSGFLTLAQSQGEIERLFIQLVQKGVDKSLLNELFPNILSDYDESIIEQIKLGDKIVPDEVRWNVANNSFMASNNWAISGNNTISGKPILANDPHLEINRLPAVWYEVAIQLGQNYVHGATMPGLASIIIGRNDKLAWGVTYAFMDAIDSWIEKCKDGKYFKDGLWHNFIERKEIINRKKGDPVSVTYYDNEHGTLDGDPYQEGYYLSSKWSGDRSGAASIISGFLLSDAKEVKEGMKIAGKIESAFSWVFADTEGNIGFQMSGLMPNRNDGKIGFIPLPGWLSENDWQGYHDAESLPNSYNPPEGYIVTANNDLNHLGAVSPINIPMGDYRASRIKELIENSEKHELSDSEKMQYDVYSIHAEKFMEFIRPLLPDTEAGDMLKKWDLCYDTKSKGAFLFEMIFRQLFYEVFGDVLGKSVTEFLNNETGILADFYQNFDNILLAEESKWFRGKTRDQIYQKAMDLALKMEVKEWGEINHITLSHIILGGKLPKFLGFDAGPFPLPGGRATIHQAQTYTSANRKTSFAPSFRLVTDMAEKKLRTNYAGGVSDRRYSKLYKNDFSNWANEIFKEFKF</sequence>
<dbReference type="Gene3D" id="1.10.1400.10">
    <property type="match status" value="1"/>
</dbReference>
<dbReference type="Pfam" id="PF01804">
    <property type="entry name" value="Penicil_amidase"/>
    <property type="match status" value="1"/>
</dbReference>
<protein>
    <submittedName>
        <fullName evidence="5">Acyl-homoserine lactone acylase QuiP</fullName>
        <ecNumber evidence="5">3.5.1.97</ecNumber>
    </submittedName>
</protein>
<keyword evidence="3" id="KW-0865">Zymogen</keyword>
<dbReference type="EMBL" id="SNRY01000133">
    <property type="protein sequence ID" value="KAA6346346.1"/>
    <property type="molecule type" value="Genomic_DNA"/>
</dbReference>
<dbReference type="Gene3D" id="2.30.120.10">
    <property type="match status" value="1"/>
</dbReference>
<dbReference type="GO" id="GO:0017000">
    <property type="term" value="P:antibiotic biosynthetic process"/>
    <property type="evidence" value="ECO:0007669"/>
    <property type="project" value="InterPro"/>
</dbReference>
<dbReference type="InterPro" id="IPR043146">
    <property type="entry name" value="Penicillin_amidase_N_B-knob"/>
</dbReference>
<reference evidence="5" key="1">
    <citation type="submission" date="2019-03" db="EMBL/GenBank/DDBJ databases">
        <title>Single cell metagenomics reveals metabolic interactions within the superorganism composed of flagellate Streblomastix strix and complex community of Bacteroidetes bacteria on its surface.</title>
        <authorList>
            <person name="Treitli S.C."/>
            <person name="Kolisko M."/>
            <person name="Husnik F."/>
            <person name="Keeling P."/>
            <person name="Hampl V."/>
        </authorList>
    </citation>
    <scope>NUCLEOTIDE SEQUENCE</scope>
    <source>
        <strain evidence="5">STM</strain>
    </source>
</reference>
<dbReference type="GO" id="GO:0016811">
    <property type="term" value="F:hydrolase activity, acting on carbon-nitrogen (but not peptide) bonds, in linear amides"/>
    <property type="evidence" value="ECO:0007669"/>
    <property type="project" value="InterPro"/>
</dbReference>
<comment type="similarity">
    <text evidence="1">Belongs to the peptidase S45 family.</text>
</comment>
<keyword evidence="2 5" id="KW-0378">Hydrolase</keyword>
<evidence type="ECO:0000256" key="2">
    <source>
        <dbReference type="ARBA" id="ARBA00022801"/>
    </source>
</evidence>
<proteinExistence type="inferred from homology"/>
<dbReference type="InterPro" id="IPR002692">
    <property type="entry name" value="S45"/>
</dbReference>
<evidence type="ECO:0000256" key="1">
    <source>
        <dbReference type="ARBA" id="ARBA00006586"/>
    </source>
</evidence>
<dbReference type="SUPFAM" id="SSF56235">
    <property type="entry name" value="N-terminal nucleophile aminohydrolases (Ntn hydrolases)"/>
    <property type="match status" value="1"/>
</dbReference>
<dbReference type="CDD" id="cd03747">
    <property type="entry name" value="Ntn_PGA_like"/>
    <property type="match status" value="1"/>
</dbReference>
<dbReference type="InterPro" id="IPR014395">
    <property type="entry name" value="Pen/GL7ACA/AHL_acylase"/>
</dbReference>
<name>A0A5J4SJR0_9ZZZZ</name>
<evidence type="ECO:0000313" key="5">
    <source>
        <dbReference type="EMBL" id="KAA6346369.1"/>
    </source>
</evidence>